<evidence type="ECO:0000313" key="5">
    <source>
        <dbReference type="Proteomes" id="UP000015105"/>
    </source>
</evidence>
<reference evidence="4" key="5">
    <citation type="journal article" date="2021" name="G3 (Bethesda)">
        <title>Aegilops tauschii genome assembly Aet v5.0 features greater sequence contiguity and improved annotation.</title>
        <authorList>
            <person name="Wang L."/>
            <person name="Zhu T."/>
            <person name="Rodriguez J.C."/>
            <person name="Deal K.R."/>
            <person name="Dubcovsky J."/>
            <person name="McGuire P.E."/>
            <person name="Lux T."/>
            <person name="Spannagl M."/>
            <person name="Mayer K.F.X."/>
            <person name="Baldrich P."/>
            <person name="Meyers B.C."/>
            <person name="Huo N."/>
            <person name="Gu Y.Q."/>
            <person name="Zhou H."/>
            <person name="Devos K.M."/>
            <person name="Bennetzen J.L."/>
            <person name="Unver T."/>
            <person name="Budak H."/>
            <person name="Gulick P.J."/>
            <person name="Galiba G."/>
            <person name="Kalapos B."/>
            <person name="Nelson D.R."/>
            <person name="Li P."/>
            <person name="You F.M."/>
            <person name="Luo M.C."/>
            <person name="Dvorak J."/>
        </authorList>
    </citation>
    <scope>NUCLEOTIDE SEQUENCE [LARGE SCALE GENOMIC DNA]</scope>
    <source>
        <strain evidence="4">cv. AL8/78</strain>
    </source>
</reference>
<dbReference type="Proteomes" id="UP000015105">
    <property type="component" value="Chromosome 6D"/>
</dbReference>
<keyword evidence="3" id="KW-1133">Transmembrane helix</keyword>
<evidence type="ECO:0000256" key="1">
    <source>
        <dbReference type="ARBA" id="ARBA00005814"/>
    </source>
</evidence>
<reference evidence="5" key="1">
    <citation type="journal article" date="2014" name="Science">
        <title>Ancient hybridizations among the ancestral genomes of bread wheat.</title>
        <authorList>
            <consortium name="International Wheat Genome Sequencing Consortium,"/>
            <person name="Marcussen T."/>
            <person name="Sandve S.R."/>
            <person name="Heier L."/>
            <person name="Spannagl M."/>
            <person name="Pfeifer M."/>
            <person name="Jakobsen K.S."/>
            <person name="Wulff B.B."/>
            <person name="Steuernagel B."/>
            <person name="Mayer K.F."/>
            <person name="Olsen O.A."/>
        </authorList>
    </citation>
    <scope>NUCLEOTIDE SEQUENCE [LARGE SCALE GENOMIC DNA]</scope>
    <source>
        <strain evidence="5">cv. AL8/78</strain>
    </source>
</reference>
<protein>
    <recommendedName>
        <fullName evidence="6">ABC-2 type transporter domain-containing protein</fullName>
    </recommendedName>
</protein>
<proteinExistence type="inferred from homology"/>
<reference evidence="4" key="3">
    <citation type="journal article" date="2017" name="Nature">
        <title>Genome sequence of the progenitor of the wheat D genome Aegilops tauschii.</title>
        <authorList>
            <person name="Luo M.C."/>
            <person name="Gu Y.Q."/>
            <person name="Puiu D."/>
            <person name="Wang H."/>
            <person name="Twardziok S.O."/>
            <person name="Deal K.R."/>
            <person name="Huo N."/>
            <person name="Zhu T."/>
            <person name="Wang L."/>
            <person name="Wang Y."/>
            <person name="McGuire P.E."/>
            <person name="Liu S."/>
            <person name="Long H."/>
            <person name="Ramasamy R.K."/>
            <person name="Rodriguez J.C."/>
            <person name="Van S.L."/>
            <person name="Yuan L."/>
            <person name="Wang Z."/>
            <person name="Xia Z."/>
            <person name="Xiao L."/>
            <person name="Anderson O.D."/>
            <person name="Ouyang S."/>
            <person name="Liang Y."/>
            <person name="Zimin A.V."/>
            <person name="Pertea G."/>
            <person name="Qi P."/>
            <person name="Bennetzen J.L."/>
            <person name="Dai X."/>
            <person name="Dawson M.W."/>
            <person name="Muller H.G."/>
            <person name="Kugler K."/>
            <person name="Rivarola-Duarte L."/>
            <person name="Spannagl M."/>
            <person name="Mayer K.F.X."/>
            <person name="Lu F.H."/>
            <person name="Bevan M.W."/>
            <person name="Leroy P."/>
            <person name="Li P."/>
            <person name="You F.M."/>
            <person name="Sun Q."/>
            <person name="Liu Z."/>
            <person name="Lyons E."/>
            <person name="Wicker T."/>
            <person name="Salzberg S.L."/>
            <person name="Devos K.M."/>
            <person name="Dvorak J."/>
        </authorList>
    </citation>
    <scope>NUCLEOTIDE SEQUENCE [LARGE SCALE GENOMIC DNA]</scope>
    <source>
        <strain evidence="4">cv. AL8/78</strain>
    </source>
</reference>
<keyword evidence="3" id="KW-0472">Membrane</keyword>
<dbReference type="AlphaFoldDB" id="A0A453NGA0"/>
<sequence length="162" mass="18466">PEFFTESGFPCPPLRNPSDHFLRTINKDFDEEIVESSKARRKTAAEAIEILTDAYQSPAYSEKTMDRIAEMKGIGGAPFRKREQASFSTKLFVLTRRSFVNMHRDIGYYWMRLGVYLGIGICLGTIFYQVGHSYSSIQVNSIRHDVLGNRNIYISTTLVCPP</sequence>
<dbReference type="EnsemblPlants" id="AET6Gv20358300.11">
    <property type="protein sequence ID" value="AET6Gv20358300.11"/>
    <property type="gene ID" value="AET6Gv20358300"/>
</dbReference>
<evidence type="ECO:0008006" key="6">
    <source>
        <dbReference type="Google" id="ProtNLM"/>
    </source>
</evidence>
<evidence type="ECO:0000256" key="2">
    <source>
        <dbReference type="ARBA" id="ARBA00022448"/>
    </source>
</evidence>
<evidence type="ECO:0000256" key="3">
    <source>
        <dbReference type="SAM" id="Phobius"/>
    </source>
</evidence>
<keyword evidence="5" id="KW-1185">Reference proteome</keyword>
<dbReference type="PANTHER" id="PTHR48042">
    <property type="entry name" value="ABC TRANSPORTER G FAMILY MEMBER 11"/>
    <property type="match status" value="1"/>
</dbReference>
<accession>A0A453NGA0</accession>
<name>A0A453NGA0_AEGTS</name>
<dbReference type="PANTHER" id="PTHR48042:SF9">
    <property type="entry name" value="ABC-2 TYPE TRANSPORTER FAMILY PROTEIN, EXPRESSED"/>
    <property type="match status" value="1"/>
</dbReference>
<keyword evidence="3" id="KW-0812">Transmembrane</keyword>
<dbReference type="Gramene" id="AET6Gv20358300.11">
    <property type="protein sequence ID" value="AET6Gv20358300.11"/>
    <property type="gene ID" value="AET6Gv20358300"/>
</dbReference>
<keyword evidence="2" id="KW-0813">Transport</keyword>
<dbReference type="InterPro" id="IPR052215">
    <property type="entry name" value="Plant_ABCG"/>
</dbReference>
<comment type="similarity">
    <text evidence="1">Belongs to the ABC transporter superfamily. ABCG family. Eye pigment precursor importer (TC 3.A.1.204) subfamily.</text>
</comment>
<evidence type="ECO:0000313" key="4">
    <source>
        <dbReference type="EnsemblPlants" id="AET6Gv20358300.11"/>
    </source>
</evidence>
<reference evidence="4" key="4">
    <citation type="submission" date="2019-03" db="UniProtKB">
        <authorList>
            <consortium name="EnsemblPlants"/>
        </authorList>
    </citation>
    <scope>IDENTIFICATION</scope>
</reference>
<organism evidence="4 5">
    <name type="scientific">Aegilops tauschii subsp. strangulata</name>
    <name type="common">Goatgrass</name>
    <dbReference type="NCBI Taxonomy" id="200361"/>
    <lineage>
        <taxon>Eukaryota</taxon>
        <taxon>Viridiplantae</taxon>
        <taxon>Streptophyta</taxon>
        <taxon>Embryophyta</taxon>
        <taxon>Tracheophyta</taxon>
        <taxon>Spermatophyta</taxon>
        <taxon>Magnoliopsida</taxon>
        <taxon>Liliopsida</taxon>
        <taxon>Poales</taxon>
        <taxon>Poaceae</taxon>
        <taxon>BOP clade</taxon>
        <taxon>Pooideae</taxon>
        <taxon>Triticodae</taxon>
        <taxon>Triticeae</taxon>
        <taxon>Triticinae</taxon>
        <taxon>Aegilops</taxon>
    </lineage>
</organism>
<reference evidence="5" key="2">
    <citation type="journal article" date="2017" name="Nat. Plants">
        <title>The Aegilops tauschii genome reveals multiple impacts of transposons.</title>
        <authorList>
            <person name="Zhao G."/>
            <person name="Zou C."/>
            <person name="Li K."/>
            <person name="Wang K."/>
            <person name="Li T."/>
            <person name="Gao L."/>
            <person name="Zhang X."/>
            <person name="Wang H."/>
            <person name="Yang Z."/>
            <person name="Liu X."/>
            <person name="Jiang W."/>
            <person name="Mao L."/>
            <person name="Kong X."/>
            <person name="Jiao Y."/>
            <person name="Jia J."/>
        </authorList>
    </citation>
    <scope>NUCLEOTIDE SEQUENCE [LARGE SCALE GENOMIC DNA]</scope>
    <source>
        <strain evidence="5">cv. AL8/78</strain>
    </source>
</reference>
<feature type="transmembrane region" description="Helical" evidence="3">
    <location>
        <begin position="106"/>
        <end position="128"/>
    </location>
</feature>